<dbReference type="InterPro" id="IPR013783">
    <property type="entry name" value="Ig-like_fold"/>
</dbReference>
<dbReference type="CDD" id="cd14948">
    <property type="entry name" value="BACON"/>
    <property type="match status" value="1"/>
</dbReference>
<evidence type="ECO:0000313" key="3">
    <source>
        <dbReference type="Proteomes" id="UP000236000"/>
    </source>
</evidence>
<accession>A0A2N8HEV7</accession>
<protein>
    <recommendedName>
        <fullName evidence="1">BACON domain-containing protein</fullName>
    </recommendedName>
</protein>
<name>A0A2N8HEV7_9BACT</name>
<dbReference type="EMBL" id="PJKA01000006">
    <property type="protein sequence ID" value="PNC18813.1"/>
    <property type="molecule type" value="Genomic_DNA"/>
</dbReference>
<feature type="domain" description="BACON" evidence="1">
    <location>
        <begin position="28"/>
        <end position="85"/>
    </location>
</feature>
<dbReference type="OrthoDB" id="199474at2"/>
<proteinExistence type="predicted"/>
<dbReference type="Pfam" id="PF13004">
    <property type="entry name" value="BACON"/>
    <property type="match status" value="1"/>
</dbReference>
<dbReference type="Gene3D" id="2.60.40.10">
    <property type="entry name" value="Immunoglobulins"/>
    <property type="match status" value="1"/>
</dbReference>
<evidence type="ECO:0000259" key="1">
    <source>
        <dbReference type="Pfam" id="PF13004"/>
    </source>
</evidence>
<dbReference type="Proteomes" id="UP000236000">
    <property type="component" value="Unassembled WGS sequence"/>
</dbReference>
<dbReference type="InterPro" id="IPR024361">
    <property type="entry name" value="BACON"/>
</dbReference>
<dbReference type="RefSeq" id="WP_102712485.1">
    <property type="nucleotide sequence ID" value="NZ_PJKA01000006.1"/>
</dbReference>
<evidence type="ECO:0000313" key="2">
    <source>
        <dbReference type="EMBL" id="PNC18813.1"/>
    </source>
</evidence>
<gene>
    <name evidence="2" type="ORF">CXU22_03170</name>
</gene>
<organism evidence="2 3">
    <name type="scientific">Akkermansia muciniphila</name>
    <dbReference type="NCBI Taxonomy" id="239935"/>
    <lineage>
        <taxon>Bacteria</taxon>
        <taxon>Pseudomonadati</taxon>
        <taxon>Verrucomicrobiota</taxon>
        <taxon>Verrucomicrobiia</taxon>
        <taxon>Verrucomicrobiales</taxon>
        <taxon>Akkermansiaceae</taxon>
        <taxon>Akkermansia</taxon>
    </lineage>
</organism>
<dbReference type="AlphaFoldDB" id="A0A2N8HEV7"/>
<sequence>MAGSLWATVSLGREGAGSVRIDVVSEGAWNIASNVSWAVPETLSGHGDGSFTVTAAPNNSSASRNGSMQVTTPEGLTRLLSITQAGSPYDQWKKDRFPAGTPEDQMDPDACPAGDGISNLVKYATGLDPLKPCGSVTRLTVREKEDGDSCLVLEWPVNPEAVDVEHSVECSPDLETWVPVQVMETKGKTKAVFEDPEPVHGGNACRFLRLKVTRQ</sequence>
<comment type="caution">
    <text evidence="2">The sequence shown here is derived from an EMBL/GenBank/DDBJ whole genome shotgun (WGS) entry which is preliminary data.</text>
</comment>
<reference evidence="2 3" key="1">
    <citation type="journal article" date="2017" name="BMC Genomics">
        <title>Genome sequencing of 39 Akkermansia muciniphila isolates reveals its population structure, genomic and functional diverisity, and global distribution in mammalian gut microbiotas.</title>
        <authorList>
            <person name="Guo X."/>
            <person name="Li S."/>
            <person name="Zhang J."/>
            <person name="Wu F."/>
            <person name="Li X."/>
            <person name="Wu D."/>
            <person name="Zhang M."/>
            <person name="Ou Z."/>
            <person name="Jie Z."/>
            <person name="Yan Q."/>
            <person name="Li P."/>
            <person name="Yi J."/>
            <person name="Peng Y."/>
        </authorList>
    </citation>
    <scope>NUCLEOTIDE SEQUENCE [LARGE SCALE GENOMIC DNA]</scope>
    <source>
        <strain evidence="2 3">GP24</strain>
    </source>
</reference>